<gene>
    <name evidence="3" type="ORF">Q0590_13790</name>
</gene>
<feature type="region of interest" description="Disordered" evidence="1">
    <location>
        <begin position="80"/>
        <end position="126"/>
    </location>
</feature>
<sequence length="126" mass="14526">MKYFLIILFSCFLLTAGMAQSNVRKKDSKNTPSSRSASSVDIGSENSIFMDTKKSAVKRKSDVKTMDDLKQEAKERMMANAKKHEKMAKEMEKPQYSDPSYFGHKNPPKKRKPGKKKFCKECRIRH</sequence>
<keyword evidence="4" id="KW-1185">Reference proteome</keyword>
<name>A0ABT8R5G3_9BACT</name>
<evidence type="ECO:0000313" key="3">
    <source>
        <dbReference type="EMBL" id="MDO1447335.1"/>
    </source>
</evidence>
<feature type="region of interest" description="Disordered" evidence="1">
    <location>
        <begin position="22"/>
        <end position="44"/>
    </location>
</feature>
<evidence type="ECO:0000256" key="1">
    <source>
        <dbReference type="SAM" id="MobiDB-lite"/>
    </source>
</evidence>
<accession>A0ABT8R5G3</accession>
<reference evidence="3" key="1">
    <citation type="submission" date="2023-07" db="EMBL/GenBank/DDBJ databases">
        <title>The genome sequence of Rhodocytophaga aerolata KACC 12507.</title>
        <authorList>
            <person name="Zhang X."/>
        </authorList>
    </citation>
    <scope>NUCLEOTIDE SEQUENCE</scope>
    <source>
        <strain evidence="3">KACC 12507</strain>
    </source>
</reference>
<dbReference type="Proteomes" id="UP001168528">
    <property type="component" value="Unassembled WGS sequence"/>
</dbReference>
<dbReference type="EMBL" id="JAUKPO010000006">
    <property type="protein sequence ID" value="MDO1447335.1"/>
    <property type="molecule type" value="Genomic_DNA"/>
</dbReference>
<organism evidence="3 4">
    <name type="scientific">Rhodocytophaga aerolata</name>
    <dbReference type="NCBI Taxonomy" id="455078"/>
    <lineage>
        <taxon>Bacteria</taxon>
        <taxon>Pseudomonadati</taxon>
        <taxon>Bacteroidota</taxon>
        <taxon>Cytophagia</taxon>
        <taxon>Cytophagales</taxon>
        <taxon>Rhodocytophagaceae</taxon>
        <taxon>Rhodocytophaga</taxon>
    </lineage>
</organism>
<dbReference type="RefSeq" id="WP_302038135.1">
    <property type="nucleotide sequence ID" value="NZ_JAUKPO010000006.1"/>
</dbReference>
<evidence type="ECO:0000256" key="2">
    <source>
        <dbReference type="SAM" id="SignalP"/>
    </source>
</evidence>
<feature type="compositionally biased region" description="Basic residues" evidence="1">
    <location>
        <begin position="106"/>
        <end position="118"/>
    </location>
</feature>
<keyword evidence="2" id="KW-0732">Signal</keyword>
<protein>
    <submittedName>
        <fullName evidence="3">Uncharacterized protein</fullName>
    </submittedName>
</protein>
<comment type="caution">
    <text evidence="3">The sequence shown here is derived from an EMBL/GenBank/DDBJ whole genome shotgun (WGS) entry which is preliminary data.</text>
</comment>
<feature type="signal peptide" evidence="2">
    <location>
        <begin position="1"/>
        <end position="21"/>
    </location>
</feature>
<proteinExistence type="predicted"/>
<evidence type="ECO:0000313" key="4">
    <source>
        <dbReference type="Proteomes" id="UP001168528"/>
    </source>
</evidence>
<feature type="compositionally biased region" description="Polar residues" evidence="1">
    <location>
        <begin position="30"/>
        <end position="44"/>
    </location>
</feature>
<feature type="chain" id="PRO_5045408895" evidence="2">
    <location>
        <begin position="22"/>
        <end position="126"/>
    </location>
</feature>